<dbReference type="InterPro" id="IPR001455">
    <property type="entry name" value="TusA-like"/>
</dbReference>
<gene>
    <name evidence="2" type="ORF">DSAG12_01139</name>
</gene>
<evidence type="ECO:0000256" key="1">
    <source>
        <dbReference type="ARBA" id="ARBA00008984"/>
    </source>
</evidence>
<dbReference type="PROSITE" id="PS01148">
    <property type="entry name" value="UPF0033"/>
    <property type="match status" value="1"/>
</dbReference>
<dbReference type="Pfam" id="PF01206">
    <property type="entry name" value="TusA"/>
    <property type="match status" value="1"/>
</dbReference>
<keyword evidence="3" id="KW-1185">Reference proteome</keyword>
<evidence type="ECO:0000313" key="3">
    <source>
        <dbReference type="Proteomes" id="UP000321408"/>
    </source>
</evidence>
<dbReference type="PANTHER" id="PTHR33279">
    <property type="entry name" value="SULFUR CARRIER PROTEIN YEDF-RELATED"/>
    <property type="match status" value="1"/>
</dbReference>
<dbReference type="AlphaFoldDB" id="A0A5B9D855"/>
<comment type="similarity">
    <text evidence="1">Belongs to the sulfur carrier protein TusA family.</text>
</comment>
<evidence type="ECO:0000313" key="2">
    <source>
        <dbReference type="EMBL" id="QEE15314.2"/>
    </source>
</evidence>
<protein>
    <submittedName>
        <fullName evidence="2">Sulfurtransferase TusA family protein</fullName>
    </submittedName>
</protein>
<accession>A0A5B9D855</accession>
<dbReference type="InterPro" id="IPR036868">
    <property type="entry name" value="TusA-like_sf"/>
</dbReference>
<dbReference type="CDD" id="cd00291">
    <property type="entry name" value="SirA_YedF_YeeD"/>
    <property type="match status" value="1"/>
</dbReference>
<dbReference type="Proteomes" id="UP000321408">
    <property type="component" value="Chromosome"/>
</dbReference>
<proteinExistence type="inferred from homology"/>
<reference evidence="2 3" key="2">
    <citation type="journal article" date="2024" name="Int. J. Syst. Evol. Microbiol.">
        <title>Promethearchaeum syntrophicum gen. nov., sp. nov., an anaerobic, obligately syntrophic archaeon, the first isolate of the lineage 'Asgard' archaea, and proposal of the new archaeal phylum Promethearchaeota phyl. nov. and kingdom Promethearchaeati regn. nov.</title>
        <authorList>
            <person name="Imachi H."/>
            <person name="Nobu M.K."/>
            <person name="Kato S."/>
            <person name="Takaki Y."/>
            <person name="Miyazaki M."/>
            <person name="Miyata M."/>
            <person name="Ogawara M."/>
            <person name="Saito Y."/>
            <person name="Sakai S."/>
            <person name="Tahara Y.O."/>
            <person name="Takano Y."/>
            <person name="Tasumi E."/>
            <person name="Uematsu K."/>
            <person name="Yoshimura T."/>
            <person name="Itoh T."/>
            <person name="Ohkuma M."/>
            <person name="Takai K."/>
        </authorList>
    </citation>
    <scope>NUCLEOTIDE SEQUENCE [LARGE SCALE GENOMIC DNA]</scope>
    <source>
        <strain evidence="2 3">MK-D1</strain>
    </source>
</reference>
<name>A0A5B9D855_9ARCH</name>
<organism evidence="2 3">
    <name type="scientific">Promethearchaeum syntrophicum</name>
    <dbReference type="NCBI Taxonomy" id="2594042"/>
    <lineage>
        <taxon>Archaea</taxon>
        <taxon>Promethearchaeati</taxon>
        <taxon>Promethearchaeota</taxon>
        <taxon>Promethearchaeia</taxon>
        <taxon>Promethearchaeales</taxon>
        <taxon>Promethearchaeaceae</taxon>
        <taxon>Promethearchaeum</taxon>
    </lineage>
</organism>
<dbReference type="Gene3D" id="3.30.110.40">
    <property type="entry name" value="TusA-like domain"/>
    <property type="match status" value="1"/>
</dbReference>
<dbReference type="PANTHER" id="PTHR33279:SF6">
    <property type="entry name" value="SULFUR CARRIER PROTEIN YEDF-RELATED"/>
    <property type="match status" value="1"/>
</dbReference>
<dbReference type="SUPFAM" id="SSF64307">
    <property type="entry name" value="SirA-like"/>
    <property type="match status" value="1"/>
</dbReference>
<dbReference type="KEGG" id="psyt:DSAG12_01139"/>
<dbReference type="EMBL" id="CP042905">
    <property type="protein sequence ID" value="QEE15314.2"/>
    <property type="molecule type" value="Genomic_DNA"/>
</dbReference>
<sequence>MVDFELDAKGLKCPMPILKAKKVIKKMESGQTFELVSDDGGSKADVPPLLNKTGCTLVEMKEDGGVFTFLIKKD</sequence>
<reference evidence="2 3" key="1">
    <citation type="journal article" date="2020" name="Nature">
        <title>Isolation of an archaeon at the prokaryote-eukaryote interface.</title>
        <authorList>
            <person name="Imachi H."/>
            <person name="Nobu M.K."/>
            <person name="Nakahara N."/>
            <person name="Morono Y."/>
            <person name="Ogawara M."/>
            <person name="Takaki Y."/>
            <person name="Takano Y."/>
            <person name="Uematsu K."/>
            <person name="Ikuta T."/>
            <person name="Ito M."/>
            <person name="Matsui Y."/>
            <person name="Miyazaki M."/>
            <person name="Murata K."/>
            <person name="Saito Y."/>
            <person name="Sakai S."/>
            <person name="Song C."/>
            <person name="Tasumi E."/>
            <person name="Yamanaka Y."/>
            <person name="Yamaguchi T."/>
            <person name="Kamagata Y."/>
            <person name="Tamaki H."/>
            <person name="Takai K."/>
        </authorList>
    </citation>
    <scope>NUCLEOTIDE SEQUENCE [LARGE SCALE GENOMIC DNA]</scope>
    <source>
        <strain evidence="2 3">MK-D1</strain>
    </source>
</reference>